<reference evidence="3" key="1">
    <citation type="submission" date="2016-06" db="UniProtKB">
        <authorList>
            <consortium name="WormBaseParasite"/>
        </authorList>
    </citation>
    <scope>IDENTIFICATION</scope>
</reference>
<proteinExistence type="predicted"/>
<evidence type="ECO:0000313" key="3">
    <source>
        <dbReference type="WBParaSite" id="GPUH_0000117401-mRNA-1"/>
    </source>
</evidence>
<dbReference type="Proteomes" id="UP000271098">
    <property type="component" value="Unassembled WGS sequence"/>
</dbReference>
<dbReference type="WBParaSite" id="GPUH_0000117401-mRNA-1">
    <property type="protein sequence ID" value="GPUH_0000117401-mRNA-1"/>
    <property type="gene ID" value="GPUH_0000117401"/>
</dbReference>
<gene>
    <name evidence="1" type="ORF">GPUH_LOCUS1174</name>
</gene>
<sequence length="102" mass="11519">MGLWNEEMEQERNMLTEKVPLFYHNTVQLCKSYLGSYTNATLFETNDNFKAFGLIIKELGCCKVNVVEHTNWGRHVFIGTIITDAPAESAEVRALTCSSVLS</sequence>
<organism evidence="3">
    <name type="scientific">Gongylonema pulchrum</name>
    <dbReference type="NCBI Taxonomy" id="637853"/>
    <lineage>
        <taxon>Eukaryota</taxon>
        <taxon>Metazoa</taxon>
        <taxon>Ecdysozoa</taxon>
        <taxon>Nematoda</taxon>
        <taxon>Chromadorea</taxon>
        <taxon>Rhabditida</taxon>
        <taxon>Spirurina</taxon>
        <taxon>Spiruromorpha</taxon>
        <taxon>Spiruroidea</taxon>
        <taxon>Gongylonematidae</taxon>
        <taxon>Gongylonema</taxon>
    </lineage>
</organism>
<dbReference type="PANTHER" id="PTHR13192:SF3">
    <property type="entry name" value="COBALAMIN TRAFFICKING PROTEIN CBLD"/>
    <property type="match status" value="1"/>
</dbReference>
<accession>A0A183CXI3</accession>
<dbReference type="PANTHER" id="PTHR13192">
    <property type="entry name" value="MY011 PROTEIN"/>
    <property type="match status" value="1"/>
</dbReference>
<dbReference type="GO" id="GO:0005739">
    <property type="term" value="C:mitochondrion"/>
    <property type="evidence" value="ECO:0007669"/>
    <property type="project" value="TreeGrafter"/>
</dbReference>
<dbReference type="InterPro" id="IPR019362">
    <property type="entry name" value="MMADHC"/>
</dbReference>
<dbReference type="GO" id="GO:0009235">
    <property type="term" value="P:cobalamin metabolic process"/>
    <property type="evidence" value="ECO:0007669"/>
    <property type="project" value="InterPro"/>
</dbReference>
<evidence type="ECO:0000313" key="2">
    <source>
        <dbReference type="Proteomes" id="UP000271098"/>
    </source>
</evidence>
<dbReference type="EMBL" id="UYRT01001347">
    <property type="protein sequence ID" value="VDK29521.1"/>
    <property type="molecule type" value="Genomic_DNA"/>
</dbReference>
<dbReference type="OrthoDB" id="10263782at2759"/>
<keyword evidence="2" id="KW-1185">Reference proteome</keyword>
<evidence type="ECO:0000313" key="1">
    <source>
        <dbReference type="EMBL" id="VDK29521.1"/>
    </source>
</evidence>
<dbReference type="Pfam" id="PF10229">
    <property type="entry name" value="MMADHC"/>
    <property type="match status" value="1"/>
</dbReference>
<name>A0A183CXI3_9BILA</name>
<reference evidence="1 2" key="2">
    <citation type="submission" date="2018-11" db="EMBL/GenBank/DDBJ databases">
        <authorList>
            <consortium name="Pathogen Informatics"/>
        </authorList>
    </citation>
    <scope>NUCLEOTIDE SEQUENCE [LARGE SCALE GENOMIC DNA]</scope>
</reference>
<dbReference type="AlphaFoldDB" id="A0A183CXI3"/>
<protein>
    <submittedName>
        <fullName evidence="3">Guanylate cyclase domain-containing protein</fullName>
    </submittedName>
</protein>